<comment type="caution">
    <text evidence="2">The sequence shown here is derived from an EMBL/GenBank/DDBJ whole genome shotgun (WGS) entry which is preliminary data.</text>
</comment>
<feature type="transmembrane region" description="Helical" evidence="1">
    <location>
        <begin position="63"/>
        <end position="89"/>
    </location>
</feature>
<dbReference type="InterPro" id="IPR007498">
    <property type="entry name" value="PqiA-like"/>
</dbReference>
<keyword evidence="3" id="KW-1185">Reference proteome</keyword>
<dbReference type="RefSeq" id="WP_217777785.1">
    <property type="nucleotide sequence ID" value="NZ_JAHRWL010000001.1"/>
</dbReference>
<dbReference type="Pfam" id="PF04403">
    <property type="entry name" value="PqiA"/>
    <property type="match status" value="1"/>
</dbReference>
<accession>A0ABS6N7K3</accession>
<feature type="transmembrane region" description="Helical" evidence="1">
    <location>
        <begin position="101"/>
        <end position="123"/>
    </location>
</feature>
<sequence length="162" mass="17810">MRGRTLYHKAGRLGRATALANLVLLVILPVTWTLPLVRNSAFLVLSSEVTIFWGAVELARSDLFLALVVAVFAMVLPFLKCLLYSWLWFVATAPRPWHFKLGSVLAKLSMTDVFLIAVIILAVKGLRIGTVEPLYGLYLFSGVVLASVAVSILTDLTARRPV</sequence>
<feature type="transmembrane region" description="Helical" evidence="1">
    <location>
        <begin position="135"/>
        <end position="154"/>
    </location>
</feature>
<evidence type="ECO:0000256" key="1">
    <source>
        <dbReference type="SAM" id="Phobius"/>
    </source>
</evidence>
<evidence type="ECO:0000313" key="3">
    <source>
        <dbReference type="Proteomes" id="UP001166293"/>
    </source>
</evidence>
<reference evidence="2" key="1">
    <citation type="submission" date="2021-06" db="EMBL/GenBank/DDBJ databases">
        <title>Thalassococcus sp. CAU 1522 isolated from sea sand, Republic of Korea.</title>
        <authorList>
            <person name="Kim W."/>
        </authorList>
    </citation>
    <scope>NUCLEOTIDE SEQUENCE</scope>
    <source>
        <strain evidence="2">CAU 1522</strain>
    </source>
</reference>
<dbReference type="EMBL" id="JAHRWL010000001">
    <property type="protein sequence ID" value="MBV2360005.1"/>
    <property type="molecule type" value="Genomic_DNA"/>
</dbReference>
<gene>
    <name evidence="2" type="ORF">KUH32_09480</name>
</gene>
<name>A0ABS6N7K3_9RHOB</name>
<proteinExistence type="predicted"/>
<keyword evidence="1" id="KW-0812">Transmembrane</keyword>
<protein>
    <submittedName>
        <fullName evidence="2">Paraquat-inducible protein A</fullName>
    </submittedName>
</protein>
<dbReference type="Proteomes" id="UP001166293">
    <property type="component" value="Unassembled WGS sequence"/>
</dbReference>
<evidence type="ECO:0000313" key="2">
    <source>
        <dbReference type="EMBL" id="MBV2360005.1"/>
    </source>
</evidence>
<organism evidence="2 3">
    <name type="scientific">Thalassococcus arenae</name>
    <dbReference type="NCBI Taxonomy" id="2851652"/>
    <lineage>
        <taxon>Bacteria</taxon>
        <taxon>Pseudomonadati</taxon>
        <taxon>Pseudomonadota</taxon>
        <taxon>Alphaproteobacteria</taxon>
        <taxon>Rhodobacterales</taxon>
        <taxon>Roseobacteraceae</taxon>
        <taxon>Thalassococcus</taxon>
    </lineage>
</organism>
<feature type="transmembrane region" description="Helical" evidence="1">
    <location>
        <begin position="12"/>
        <end position="34"/>
    </location>
</feature>
<keyword evidence="1" id="KW-0472">Membrane</keyword>
<keyword evidence="1" id="KW-1133">Transmembrane helix</keyword>